<dbReference type="InterPro" id="IPR003611">
    <property type="entry name" value="NUMOD3"/>
</dbReference>
<keyword evidence="3" id="KW-0378">Hydrolase</keyword>
<gene>
    <name evidence="3" type="ORF">HNP81_002883</name>
</gene>
<dbReference type="Pfam" id="PF02796">
    <property type="entry name" value="HTH_7"/>
    <property type="match status" value="1"/>
</dbReference>
<dbReference type="Proteomes" id="UP000626697">
    <property type="component" value="Unassembled WGS sequence"/>
</dbReference>
<dbReference type="Pfam" id="PF07460">
    <property type="entry name" value="NUMOD3"/>
    <property type="match status" value="1"/>
</dbReference>
<dbReference type="Pfam" id="PF01541">
    <property type="entry name" value="GIY-YIG"/>
    <property type="match status" value="1"/>
</dbReference>
<dbReference type="PROSITE" id="PS50164">
    <property type="entry name" value="GIY_YIG"/>
    <property type="match status" value="1"/>
</dbReference>
<comment type="similarity">
    <text evidence="1">To endonucleases of group I introns of fungi and phage.</text>
</comment>
<proteinExistence type="predicted"/>
<comment type="caution">
    <text evidence="3">The sequence shown here is derived from an EMBL/GenBank/DDBJ whole genome shotgun (WGS) entry which is preliminary data.</text>
</comment>
<feature type="domain" description="GIY-YIG" evidence="2">
    <location>
        <begin position="1"/>
        <end position="88"/>
    </location>
</feature>
<dbReference type="CDD" id="cd10443">
    <property type="entry name" value="GIY-YIG_HE_Tlr8p_PBC-V_like"/>
    <property type="match status" value="1"/>
</dbReference>
<evidence type="ECO:0000313" key="4">
    <source>
        <dbReference type="Proteomes" id="UP000626697"/>
    </source>
</evidence>
<dbReference type="SMART" id="SM00465">
    <property type="entry name" value="GIYc"/>
    <property type="match status" value="1"/>
</dbReference>
<organism evidence="3 4">
    <name type="scientific">Peribacillus huizhouensis</name>
    <dbReference type="NCBI Taxonomy" id="1501239"/>
    <lineage>
        <taxon>Bacteria</taxon>
        <taxon>Bacillati</taxon>
        <taxon>Bacillota</taxon>
        <taxon>Bacilli</taxon>
        <taxon>Bacillales</taxon>
        <taxon>Bacillaceae</taxon>
        <taxon>Peribacillus</taxon>
    </lineage>
</organism>
<accession>A0ABR6CRD6</accession>
<sequence length="420" mass="48208">MIIYKATNTVNRKVYIGLTIRTLQTRKKRHLLDARSGSEFIFHRAIRRYGEESFKWKVIDKADTLDELNEKEMYWINHYDSYNNGYNMTFGGSALMLGRSHTEEARKKIAEAGIGRLVTEETRRKIREANQGENSSSSKLTASQVLEIHELLKEGLFCSQIAETFGISPIAVYEIGTGRKWKYLFEENFIEARIQQREERGKQIKNLLAEGKLKQKEIAEIFNVGITTVSAISRGRNFSHIPTDTPISTSYRKLKDKDATEIKKLLVQGNLTHEQIAKNFNVASSTITNISLGTTWKHIEVAGFNAGKQDNKLSEESIQIIKELLKEGEMTLQKIADQFNVTKQAIHRIKTGKIYSHVKTQYDDEINKTKERAKLTEQDVREVKLLLKQGNMTNAEIGEKYGVHRRTISDIRLGKTWKHV</sequence>
<reference evidence="3 4" key="1">
    <citation type="submission" date="2020-08" db="EMBL/GenBank/DDBJ databases">
        <title>Genomic Encyclopedia of Type Strains, Phase IV (KMG-IV): sequencing the most valuable type-strain genomes for metagenomic binning, comparative biology and taxonomic classification.</title>
        <authorList>
            <person name="Goeker M."/>
        </authorList>
    </citation>
    <scope>NUCLEOTIDE SEQUENCE [LARGE SCALE GENOMIC DNA]</scope>
    <source>
        <strain evidence="3 4">DSM 105481</strain>
    </source>
</reference>
<protein>
    <submittedName>
        <fullName evidence="3">Group I intron endonuclease</fullName>
    </submittedName>
</protein>
<keyword evidence="4" id="KW-1185">Reference proteome</keyword>
<dbReference type="SMART" id="SM00496">
    <property type="entry name" value="IENR2"/>
    <property type="match status" value="3"/>
</dbReference>
<dbReference type="SUPFAM" id="SSF82771">
    <property type="entry name" value="GIY-YIG endonuclease"/>
    <property type="match status" value="1"/>
</dbReference>
<dbReference type="GO" id="GO:0004519">
    <property type="term" value="F:endonuclease activity"/>
    <property type="evidence" value="ECO:0007669"/>
    <property type="project" value="UniProtKB-KW"/>
</dbReference>
<dbReference type="InterPro" id="IPR000305">
    <property type="entry name" value="GIY-YIG_endonuc"/>
</dbReference>
<dbReference type="InterPro" id="IPR006350">
    <property type="entry name" value="Intron_endoG1"/>
</dbReference>
<keyword evidence="3" id="KW-0540">Nuclease</keyword>
<evidence type="ECO:0000259" key="2">
    <source>
        <dbReference type="PROSITE" id="PS50164"/>
    </source>
</evidence>
<dbReference type="EMBL" id="JACJHX010000008">
    <property type="protein sequence ID" value="MBA9027593.1"/>
    <property type="molecule type" value="Genomic_DNA"/>
</dbReference>
<evidence type="ECO:0000313" key="3">
    <source>
        <dbReference type="EMBL" id="MBA9027593.1"/>
    </source>
</evidence>
<dbReference type="RefSeq" id="WP_182503031.1">
    <property type="nucleotide sequence ID" value="NZ_JACJHX010000008.1"/>
</dbReference>
<dbReference type="InterPro" id="IPR006120">
    <property type="entry name" value="Resolvase_HTH_dom"/>
</dbReference>
<evidence type="ECO:0000256" key="1">
    <source>
        <dbReference type="ARBA" id="ARBA00010045"/>
    </source>
</evidence>
<name>A0ABR6CRD6_9BACI</name>
<dbReference type="Gene3D" id="3.40.1440.10">
    <property type="entry name" value="GIY-YIG endonuclease"/>
    <property type="match status" value="1"/>
</dbReference>
<dbReference type="NCBIfam" id="TIGR01453">
    <property type="entry name" value="grpIintron_endo"/>
    <property type="match status" value="1"/>
</dbReference>
<keyword evidence="3" id="KW-0255">Endonuclease</keyword>
<dbReference type="InterPro" id="IPR035901">
    <property type="entry name" value="GIY-YIG_endonuc_sf"/>
</dbReference>